<keyword evidence="1" id="KW-0472">Membrane</keyword>
<reference evidence="2 3" key="1">
    <citation type="submission" date="2019-11" db="EMBL/GenBank/DDBJ databases">
        <title>Comparative genomics of hydrocarbon-degrading Desulfosarcina strains.</title>
        <authorList>
            <person name="Watanabe M."/>
            <person name="Kojima H."/>
            <person name="Fukui M."/>
        </authorList>
    </citation>
    <scope>NUCLEOTIDE SEQUENCE [LARGE SCALE GENOMIC DNA]</scope>
    <source>
        <strain evidence="2 3">28bB2T</strain>
    </source>
</reference>
<dbReference type="AlphaFoldDB" id="A0A5K7ZW80"/>
<keyword evidence="1" id="KW-0812">Transmembrane</keyword>
<sequence>MILNRAIDIIAAIVTMALIVSMVVIFLLQMADIQNDGEENGKDRNTDGVHQLPGGFLLPTGMPGVRVQTHLSVVPLGPHGAGDAGRNTG</sequence>
<accession>A0A5K7ZW80</accession>
<dbReference type="EMBL" id="AP021876">
    <property type="protein sequence ID" value="BBO84509.1"/>
    <property type="molecule type" value="Genomic_DNA"/>
</dbReference>
<dbReference type="Proteomes" id="UP000425960">
    <property type="component" value="Chromosome"/>
</dbReference>
<evidence type="ECO:0000256" key="1">
    <source>
        <dbReference type="SAM" id="Phobius"/>
    </source>
</evidence>
<protein>
    <submittedName>
        <fullName evidence="2">Uncharacterized protein</fullName>
    </submittedName>
</protein>
<proteinExistence type="predicted"/>
<evidence type="ECO:0000313" key="3">
    <source>
        <dbReference type="Proteomes" id="UP000425960"/>
    </source>
</evidence>
<dbReference type="KEGG" id="dov:DSCO28_50750"/>
<organism evidence="2 3">
    <name type="scientific">Desulfosarcina ovata subsp. sediminis</name>
    <dbReference type="NCBI Taxonomy" id="885957"/>
    <lineage>
        <taxon>Bacteria</taxon>
        <taxon>Pseudomonadati</taxon>
        <taxon>Thermodesulfobacteriota</taxon>
        <taxon>Desulfobacteria</taxon>
        <taxon>Desulfobacterales</taxon>
        <taxon>Desulfosarcinaceae</taxon>
        <taxon>Desulfosarcina</taxon>
    </lineage>
</organism>
<keyword evidence="1" id="KW-1133">Transmembrane helix</keyword>
<feature type="transmembrane region" description="Helical" evidence="1">
    <location>
        <begin position="6"/>
        <end position="28"/>
    </location>
</feature>
<name>A0A5K7ZW80_9BACT</name>
<gene>
    <name evidence="2" type="ORF">DSCO28_50750</name>
</gene>
<evidence type="ECO:0000313" key="2">
    <source>
        <dbReference type="EMBL" id="BBO84509.1"/>
    </source>
</evidence>